<evidence type="ECO:0000259" key="3">
    <source>
        <dbReference type="Pfam" id="PF15995"/>
    </source>
</evidence>
<dbReference type="PhylomeDB" id="B4K0C6"/>
<dbReference type="Pfam" id="PF15995">
    <property type="entry name" value="DUF4771"/>
    <property type="match status" value="1"/>
</dbReference>
<protein>
    <submittedName>
        <fullName evidence="4">GH23644</fullName>
    </submittedName>
</protein>
<proteinExistence type="predicted"/>
<dbReference type="Pfam" id="PF15994">
    <property type="entry name" value="DUF4770"/>
    <property type="match status" value="1"/>
</dbReference>
<dbReference type="HOGENOM" id="CLU_013875_0_0_1"/>
<dbReference type="PANTHER" id="PTHR41967">
    <property type="entry name" value="FI19406P1-RELATED"/>
    <property type="match status" value="1"/>
</dbReference>
<feature type="domain" description="DUF4771" evidence="3">
    <location>
        <begin position="571"/>
        <end position="719"/>
    </location>
</feature>
<reference evidence="4 5" key="1">
    <citation type="journal article" date="2007" name="Nature">
        <title>Evolution of genes and genomes on the Drosophila phylogeny.</title>
        <authorList>
            <consortium name="Drosophila 12 Genomes Consortium"/>
            <person name="Clark A.G."/>
            <person name="Eisen M.B."/>
            <person name="Smith D.R."/>
            <person name="Bergman C.M."/>
            <person name="Oliver B."/>
            <person name="Markow T.A."/>
            <person name="Kaufman T.C."/>
            <person name="Kellis M."/>
            <person name="Gelbart W."/>
            <person name="Iyer V.N."/>
            <person name="Pollard D.A."/>
            <person name="Sackton T.B."/>
            <person name="Larracuente A.M."/>
            <person name="Singh N.D."/>
            <person name="Abad J.P."/>
            <person name="Abt D.N."/>
            <person name="Adryan B."/>
            <person name="Aguade M."/>
            <person name="Akashi H."/>
            <person name="Anderson W.W."/>
            <person name="Aquadro C.F."/>
            <person name="Ardell D.H."/>
            <person name="Arguello R."/>
            <person name="Artieri C.G."/>
            <person name="Barbash D.A."/>
            <person name="Barker D."/>
            <person name="Barsanti P."/>
            <person name="Batterham P."/>
            <person name="Batzoglou S."/>
            <person name="Begun D."/>
            <person name="Bhutkar A."/>
            <person name="Blanco E."/>
            <person name="Bosak S.A."/>
            <person name="Bradley R.K."/>
            <person name="Brand A.D."/>
            <person name="Brent M.R."/>
            <person name="Brooks A.N."/>
            <person name="Brown R.H."/>
            <person name="Butlin R.K."/>
            <person name="Caggese C."/>
            <person name="Calvi B.R."/>
            <person name="Bernardo de Carvalho A."/>
            <person name="Caspi A."/>
            <person name="Castrezana S."/>
            <person name="Celniker S.E."/>
            <person name="Chang J.L."/>
            <person name="Chapple C."/>
            <person name="Chatterji S."/>
            <person name="Chinwalla A."/>
            <person name="Civetta A."/>
            <person name="Clifton S.W."/>
            <person name="Comeron J.M."/>
            <person name="Costello J.C."/>
            <person name="Coyne J.A."/>
            <person name="Daub J."/>
            <person name="David R.G."/>
            <person name="Delcher A.L."/>
            <person name="Delehaunty K."/>
            <person name="Do C.B."/>
            <person name="Ebling H."/>
            <person name="Edwards K."/>
            <person name="Eickbush T."/>
            <person name="Evans J.D."/>
            <person name="Filipski A."/>
            <person name="Findeiss S."/>
            <person name="Freyhult E."/>
            <person name="Fulton L."/>
            <person name="Fulton R."/>
            <person name="Garcia A.C."/>
            <person name="Gardiner A."/>
            <person name="Garfield D.A."/>
            <person name="Garvin B.E."/>
            <person name="Gibson G."/>
            <person name="Gilbert D."/>
            <person name="Gnerre S."/>
            <person name="Godfrey J."/>
            <person name="Good R."/>
            <person name="Gotea V."/>
            <person name="Gravely B."/>
            <person name="Greenberg A.J."/>
            <person name="Griffiths-Jones S."/>
            <person name="Gross S."/>
            <person name="Guigo R."/>
            <person name="Gustafson E.A."/>
            <person name="Haerty W."/>
            <person name="Hahn M.W."/>
            <person name="Halligan D.L."/>
            <person name="Halpern A.L."/>
            <person name="Halter G.M."/>
            <person name="Han M.V."/>
            <person name="Heger A."/>
            <person name="Hillier L."/>
            <person name="Hinrichs A.S."/>
            <person name="Holmes I."/>
            <person name="Hoskins R.A."/>
            <person name="Hubisz M.J."/>
            <person name="Hultmark D."/>
            <person name="Huntley M.A."/>
            <person name="Jaffe D.B."/>
            <person name="Jagadeeshan S."/>
            <person name="Jeck W.R."/>
            <person name="Johnson J."/>
            <person name="Jones C.D."/>
            <person name="Jordan W.C."/>
            <person name="Karpen G.H."/>
            <person name="Kataoka E."/>
            <person name="Keightley P.D."/>
            <person name="Kheradpour P."/>
            <person name="Kirkness E.F."/>
            <person name="Koerich L.B."/>
            <person name="Kristiansen K."/>
            <person name="Kudrna D."/>
            <person name="Kulathinal R.J."/>
            <person name="Kumar S."/>
            <person name="Kwok R."/>
            <person name="Lander E."/>
            <person name="Langley C.H."/>
            <person name="Lapoint R."/>
            <person name="Lazzaro B.P."/>
            <person name="Lee S.J."/>
            <person name="Levesque L."/>
            <person name="Li R."/>
            <person name="Lin C.F."/>
            <person name="Lin M.F."/>
            <person name="Lindblad-Toh K."/>
            <person name="Llopart A."/>
            <person name="Long M."/>
            <person name="Low L."/>
            <person name="Lozovsky E."/>
            <person name="Lu J."/>
            <person name="Luo M."/>
            <person name="Machado C.A."/>
            <person name="Makalowski W."/>
            <person name="Marzo M."/>
            <person name="Matsuda M."/>
            <person name="Matzkin L."/>
            <person name="McAllister B."/>
            <person name="McBride C.S."/>
            <person name="McKernan B."/>
            <person name="McKernan K."/>
            <person name="Mendez-Lago M."/>
            <person name="Minx P."/>
            <person name="Mollenhauer M.U."/>
            <person name="Montooth K."/>
            <person name="Mount S.M."/>
            <person name="Mu X."/>
            <person name="Myers E."/>
            <person name="Negre B."/>
            <person name="Newfeld S."/>
            <person name="Nielsen R."/>
            <person name="Noor M.A."/>
            <person name="O'Grady P."/>
            <person name="Pachter L."/>
            <person name="Papaceit M."/>
            <person name="Parisi M.J."/>
            <person name="Parisi M."/>
            <person name="Parts L."/>
            <person name="Pedersen J.S."/>
            <person name="Pesole G."/>
            <person name="Phillippy A.M."/>
            <person name="Ponting C.P."/>
            <person name="Pop M."/>
            <person name="Porcelli D."/>
            <person name="Powell J.R."/>
            <person name="Prohaska S."/>
            <person name="Pruitt K."/>
            <person name="Puig M."/>
            <person name="Quesneville H."/>
            <person name="Ram K.R."/>
            <person name="Rand D."/>
            <person name="Rasmussen M.D."/>
            <person name="Reed L.K."/>
            <person name="Reenan R."/>
            <person name="Reily A."/>
            <person name="Remington K.A."/>
            <person name="Rieger T.T."/>
            <person name="Ritchie M.G."/>
            <person name="Robin C."/>
            <person name="Rogers Y.H."/>
            <person name="Rohde C."/>
            <person name="Rozas J."/>
            <person name="Rubenfield M.J."/>
            <person name="Ruiz A."/>
            <person name="Russo S."/>
            <person name="Salzberg S.L."/>
            <person name="Sanchez-Gracia A."/>
            <person name="Saranga D.J."/>
            <person name="Sato H."/>
            <person name="Schaeffer S.W."/>
            <person name="Schatz M.C."/>
            <person name="Schlenke T."/>
            <person name="Schwartz R."/>
            <person name="Segarra C."/>
            <person name="Singh R.S."/>
            <person name="Sirot L."/>
            <person name="Sirota M."/>
            <person name="Sisneros N.B."/>
            <person name="Smith C.D."/>
            <person name="Smith T.F."/>
            <person name="Spieth J."/>
            <person name="Stage D.E."/>
            <person name="Stark A."/>
            <person name="Stephan W."/>
            <person name="Strausberg R.L."/>
            <person name="Strempel S."/>
            <person name="Sturgill D."/>
            <person name="Sutton G."/>
            <person name="Sutton G.G."/>
            <person name="Tao W."/>
            <person name="Teichmann S."/>
            <person name="Tobari Y.N."/>
            <person name="Tomimura Y."/>
            <person name="Tsolas J.M."/>
            <person name="Valente V.L."/>
            <person name="Venter E."/>
            <person name="Venter J.C."/>
            <person name="Vicario S."/>
            <person name="Vieira F.G."/>
            <person name="Vilella A.J."/>
            <person name="Villasante A."/>
            <person name="Walenz B."/>
            <person name="Wang J."/>
            <person name="Wasserman M."/>
            <person name="Watts T."/>
            <person name="Wilson D."/>
            <person name="Wilson R.K."/>
            <person name="Wing R.A."/>
            <person name="Wolfner M.F."/>
            <person name="Wong A."/>
            <person name="Wong G.K."/>
            <person name="Wu C.I."/>
            <person name="Wu G."/>
            <person name="Yamamoto D."/>
            <person name="Yang H.P."/>
            <person name="Yang S.P."/>
            <person name="Yorke J.A."/>
            <person name="Yoshida K."/>
            <person name="Zdobnov E."/>
            <person name="Zhang P."/>
            <person name="Zhang Y."/>
            <person name="Zimin A.V."/>
            <person name="Baldwin J."/>
            <person name="Abdouelleil A."/>
            <person name="Abdulkadir J."/>
            <person name="Abebe A."/>
            <person name="Abera B."/>
            <person name="Abreu J."/>
            <person name="Acer S.C."/>
            <person name="Aftuck L."/>
            <person name="Alexander A."/>
            <person name="An P."/>
            <person name="Anderson E."/>
            <person name="Anderson S."/>
            <person name="Arachi H."/>
            <person name="Azer M."/>
            <person name="Bachantsang P."/>
            <person name="Barry A."/>
            <person name="Bayul T."/>
            <person name="Berlin A."/>
            <person name="Bessette D."/>
            <person name="Bloom T."/>
            <person name="Blye J."/>
            <person name="Boguslavskiy L."/>
            <person name="Bonnet C."/>
            <person name="Boukhgalter B."/>
            <person name="Bourzgui I."/>
            <person name="Brown A."/>
            <person name="Cahill P."/>
            <person name="Channer S."/>
            <person name="Cheshatsang Y."/>
            <person name="Chuda L."/>
            <person name="Citroen M."/>
            <person name="Collymore A."/>
            <person name="Cooke P."/>
            <person name="Costello M."/>
            <person name="D'Aco K."/>
            <person name="Daza R."/>
            <person name="De Haan G."/>
            <person name="DeGray S."/>
            <person name="DeMaso C."/>
            <person name="Dhargay N."/>
            <person name="Dooley K."/>
            <person name="Dooley E."/>
            <person name="Doricent M."/>
            <person name="Dorje P."/>
            <person name="Dorjee K."/>
            <person name="Dupes A."/>
            <person name="Elong R."/>
            <person name="Falk J."/>
            <person name="Farina A."/>
            <person name="Faro S."/>
            <person name="Ferguson D."/>
            <person name="Fisher S."/>
            <person name="Foley C.D."/>
            <person name="Franke A."/>
            <person name="Friedrich D."/>
            <person name="Gadbois L."/>
            <person name="Gearin G."/>
            <person name="Gearin C.R."/>
            <person name="Giannoukos G."/>
            <person name="Goode T."/>
            <person name="Graham J."/>
            <person name="Grandbois E."/>
            <person name="Grewal S."/>
            <person name="Gyaltsen K."/>
            <person name="Hafez N."/>
            <person name="Hagos B."/>
            <person name="Hall J."/>
            <person name="Henson C."/>
            <person name="Hollinger A."/>
            <person name="Honan T."/>
            <person name="Huard M.D."/>
            <person name="Hughes L."/>
            <person name="Hurhula B."/>
            <person name="Husby M.E."/>
            <person name="Kamat A."/>
            <person name="Kanga B."/>
            <person name="Kashin S."/>
            <person name="Khazanovich D."/>
            <person name="Kisner P."/>
            <person name="Lance K."/>
            <person name="Lara M."/>
            <person name="Lee W."/>
            <person name="Lennon N."/>
            <person name="Letendre F."/>
            <person name="LeVine R."/>
            <person name="Lipovsky A."/>
            <person name="Liu X."/>
            <person name="Liu J."/>
            <person name="Liu S."/>
            <person name="Lokyitsang T."/>
            <person name="Lokyitsang Y."/>
            <person name="Lubonja R."/>
            <person name="Lui A."/>
            <person name="MacDonald P."/>
            <person name="Magnisalis V."/>
            <person name="Maru K."/>
            <person name="Matthews C."/>
            <person name="McCusker W."/>
            <person name="McDonough S."/>
            <person name="Mehta T."/>
            <person name="Meldrim J."/>
            <person name="Meneus L."/>
            <person name="Mihai O."/>
            <person name="Mihalev A."/>
            <person name="Mihova T."/>
            <person name="Mittelman R."/>
            <person name="Mlenga V."/>
            <person name="Montmayeur A."/>
            <person name="Mulrain L."/>
            <person name="Navidi A."/>
            <person name="Naylor J."/>
            <person name="Negash T."/>
            <person name="Nguyen T."/>
            <person name="Nguyen N."/>
            <person name="Nicol R."/>
            <person name="Norbu C."/>
            <person name="Norbu N."/>
            <person name="Novod N."/>
            <person name="O'Neill B."/>
            <person name="Osman S."/>
            <person name="Markiewicz E."/>
            <person name="Oyono O.L."/>
            <person name="Patti C."/>
            <person name="Phunkhang P."/>
            <person name="Pierre F."/>
            <person name="Priest M."/>
            <person name="Raghuraman S."/>
            <person name="Rege F."/>
            <person name="Reyes R."/>
            <person name="Rise C."/>
            <person name="Rogov P."/>
            <person name="Ross K."/>
            <person name="Ryan E."/>
            <person name="Settipalli S."/>
            <person name="Shea T."/>
            <person name="Sherpa N."/>
            <person name="Shi L."/>
            <person name="Shih D."/>
            <person name="Sparrow T."/>
            <person name="Spaulding J."/>
            <person name="Stalker J."/>
            <person name="Stange-Thomann N."/>
            <person name="Stavropoulos S."/>
            <person name="Stone C."/>
            <person name="Strader C."/>
            <person name="Tesfaye S."/>
            <person name="Thomson T."/>
            <person name="Thoulutsang Y."/>
            <person name="Thoulutsang D."/>
            <person name="Topham K."/>
            <person name="Topping I."/>
            <person name="Tsamla T."/>
            <person name="Vassiliev H."/>
            <person name="Vo A."/>
            <person name="Wangchuk T."/>
            <person name="Wangdi T."/>
            <person name="Weiand M."/>
            <person name="Wilkinson J."/>
            <person name="Wilson A."/>
            <person name="Yadav S."/>
            <person name="Young G."/>
            <person name="Yu Q."/>
            <person name="Zembek L."/>
            <person name="Zhong D."/>
            <person name="Zimmer A."/>
            <person name="Zwirko Z."/>
            <person name="Jaffe D.B."/>
            <person name="Alvarez P."/>
            <person name="Brockman W."/>
            <person name="Butler J."/>
            <person name="Chin C."/>
            <person name="Gnerre S."/>
            <person name="Grabherr M."/>
            <person name="Kleber M."/>
            <person name="Mauceli E."/>
            <person name="MacCallum I."/>
        </authorList>
    </citation>
    <scope>NUCLEOTIDE SEQUENCE [LARGE SCALE GENOMIC DNA]</scope>
    <source>
        <strain evidence="5">Tucson 15287-2541.00</strain>
    </source>
</reference>
<dbReference type="eggNOG" id="ENOG502SCTQ">
    <property type="taxonomic scope" value="Eukaryota"/>
</dbReference>
<evidence type="ECO:0000256" key="1">
    <source>
        <dbReference type="SAM" id="Coils"/>
    </source>
</evidence>
<dbReference type="Proteomes" id="UP000001070">
    <property type="component" value="Unassembled WGS sequence"/>
</dbReference>
<feature type="coiled-coil region" evidence="1">
    <location>
        <begin position="286"/>
        <end position="313"/>
    </location>
</feature>
<accession>B4K0C6</accession>
<organism evidence="5">
    <name type="scientific">Drosophila grimshawi</name>
    <name type="common">Hawaiian fruit fly</name>
    <name type="synonym">Idiomyia grimshawi</name>
    <dbReference type="NCBI Taxonomy" id="7222"/>
    <lineage>
        <taxon>Eukaryota</taxon>
        <taxon>Metazoa</taxon>
        <taxon>Ecdysozoa</taxon>
        <taxon>Arthropoda</taxon>
        <taxon>Hexapoda</taxon>
        <taxon>Insecta</taxon>
        <taxon>Pterygota</taxon>
        <taxon>Neoptera</taxon>
        <taxon>Endopterygota</taxon>
        <taxon>Diptera</taxon>
        <taxon>Brachycera</taxon>
        <taxon>Muscomorpha</taxon>
        <taxon>Ephydroidea</taxon>
        <taxon>Drosophilidae</taxon>
        <taxon>Drosophila</taxon>
        <taxon>Hawaiian Drosophila</taxon>
    </lineage>
</organism>
<evidence type="ECO:0000313" key="5">
    <source>
        <dbReference type="Proteomes" id="UP000001070"/>
    </source>
</evidence>
<sequence>MSQFRELEKSVRWYRGMSAQQIRACNKLLHALRDDIEQESTYRVRECLSLLGLQPIANAKQIKTIIDISYINDLAFLWFLWEAYYKKPHSCLGEYNDFTINEQLILSAIAHLDMTSTMRGLDKILPISDHSKKYQELRRARVQKLTEQRQPKLKTRTKENVNSSPYSVRQVRPKYFAPISSLSKPRDRKVVFPHYDRYKDPMYIIPNESSRWFAKYEMSPAKREVKKCISDALAQLFADDSVQFPNPLCTMHRHVKYSTTRKQQQLKLETIQRCMQMLDVKASQRKQRSERIVQQLQREVESAARKLELYKRRQLTALRKITGRESHCQSCQMCTQLVATPGVEPRSKGNFTFLISSDFEMPGDPVSNQAGKLDDEQDIHVLQWGREKHYKKIHLEANKEDSLHPQINFTGSKAHCPSNAKMPRFCKSQCKDEDARILILNDDGKNVRKLKPTEVCKSPKENSSSETEEFKYCSRRTMKNGLLQWDFFKIFDAYLHKRSTGAEPLIRSYCIQALNKAMEGHQALHKYLHSPQTSSVAADKCAKQIFRESYGILEECLKQREVAQTNRLQITNIDPEDKPRLMDLLKIAMNKLKDNPHYVLVTLPNAHKLPILLDWIADRYGKTYSYLQMNKLVNSSRIVYEQLMKQAAQKALPLPEPVGSHKNLSCRLKEINAEYHGRLNKIALENSRLIWLALRGYSHLTDSKQETFFAYMPTKEQDFLRHNLWKSSDYRKIDSMRKVLKKSLN</sequence>
<dbReference type="InterPro" id="IPR031935">
    <property type="entry name" value="DUF4770"/>
</dbReference>
<dbReference type="EMBL" id="CH916411">
    <property type="protein sequence ID" value="EDV93976.1"/>
    <property type="molecule type" value="Genomic_DNA"/>
</dbReference>
<keyword evidence="5" id="KW-1185">Reference proteome</keyword>
<evidence type="ECO:0000313" key="4">
    <source>
        <dbReference type="EMBL" id="EDV93976.1"/>
    </source>
</evidence>
<dbReference type="OMA" id="DYLKCAL"/>
<feature type="domain" description="DUF4770" evidence="2">
    <location>
        <begin position="48"/>
        <end position="226"/>
    </location>
</feature>
<keyword evidence="1" id="KW-0175">Coiled coil</keyword>
<evidence type="ECO:0000259" key="2">
    <source>
        <dbReference type="Pfam" id="PF15994"/>
    </source>
</evidence>
<dbReference type="SMR" id="B4K0C6"/>
<gene>
    <name evidence="4" type="primary">Dgri\GH23644</name>
    <name evidence="4" type="ORF">Dgri_GH23644</name>
</gene>
<dbReference type="OrthoDB" id="6613664at2759"/>
<name>B4K0C6_DROGR</name>
<dbReference type="AlphaFoldDB" id="B4K0C6"/>
<dbReference type="InParanoid" id="B4K0C6"/>
<dbReference type="InterPro" id="IPR031936">
    <property type="entry name" value="DUF4771"/>
</dbReference>
<dbReference type="PANTHER" id="PTHR41967:SF6">
    <property type="entry name" value="FI19406P1-RELATED"/>
    <property type="match status" value="1"/>
</dbReference>